<protein>
    <submittedName>
        <fullName evidence="1">Extracellular GDSL-like lipase/acylhydrolase</fullName>
    </submittedName>
</protein>
<dbReference type="Proteomes" id="UP000256964">
    <property type="component" value="Unassembled WGS sequence"/>
</dbReference>
<evidence type="ECO:0000313" key="2">
    <source>
        <dbReference type="Proteomes" id="UP000256964"/>
    </source>
</evidence>
<dbReference type="OrthoDB" id="10071171at2759"/>
<dbReference type="SUPFAM" id="SSF52266">
    <property type="entry name" value="SGNH hydrolase"/>
    <property type="match status" value="1"/>
</dbReference>
<keyword evidence="2" id="KW-1185">Reference proteome</keyword>
<dbReference type="Gene3D" id="3.40.50.1110">
    <property type="entry name" value="SGNH hydrolase"/>
    <property type="match status" value="1"/>
</dbReference>
<dbReference type="Pfam" id="PF00657">
    <property type="entry name" value="Lipase_GDSL"/>
    <property type="match status" value="1"/>
</dbReference>
<gene>
    <name evidence="1" type="ORF">OH76DRAFT_1355747</name>
</gene>
<evidence type="ECO:0000313" key="1">
    <source>
        <dbReference type="EMBL" id="RDX46695.1"/>
    </source>
</evidence>
<name>A0A371D2F7_9APHY</name>
<dbReference type="PANTHER" id="PTHR43784:SF3">
    <property type="entry name" value="GDSL FAMILY LIPASE"/>
    <property type="match status" value="1"/>
</dbReference>
<organism evidence="1 2">
    <name type="scientific">Lentinus brumalis</name>
    <dbReference type="NCBI Taxonomy" id="2498619"/>
    <lineage>
        <taxon>Eukaryota</taxon>
        <taxon>Fungi</taxon>
        <taxon>Dikarya</taxon>
        <taxon>Basidiomycota</taxon>
        <taxon>Agaricomycotina</taxon>
        <taxon>Agaricomycetes</taxon>
        <taxon>Polyporales</taxon>
        <taxon>Polyporaceae</taxon>
        <taxon>Lentinus</taxon>
    </lineage>
</organism>
<sequence length="401" mass="42332">MPQLTEPANLPNPPFNTSGLVFHNSTLRQTIHVTAPSSHIRLRISNAFGPTSLPITNVTIARPLNGAAGSPAIDTSTLKTLTFSGSPSFTIPNGALVVSDPIDFDVKAQTELTISIFLADGQVGNSITSHPGSRTTIFMTFGNQVSAANITGSSVQSVAHWFFISTLDAWVPTSIRTVAIVGDSITDGRGSDDNRNNRWPDLVLARLQSSGDSTLNTLAFANQAAGGNRILADGLGPNAIGRFDRDVLSQPGVRYVMIFEGVNDIGVADASAAAQQAIGDAVIAAYKQMILRAHAAGLPMFGATITPFSAPGFNASIQAYSSPVREATRQRVNDFIRNGGWFDAVADFDAVVRDPSAPSQLKAEFNSGDFLHPNVAGYTAIANAFPVQIFKDFANGVDGWA</sequence>
<dbReference type="PANTHER" id="PTHR43784">
    <property type="entry name" value="GDSL-LIKE LIPASE/ACYLHYDROLASE, PUTATIVE (AFU_ORTHOLOGUE AFUA_2G00820)-RELATED"/>
    <property type="match status" value="1"/>
</dbReference>
<reference evidence="1 2" key="1">
    <citation type="journal article" date="2018" name="Biotechnol. Biofuels">
        <title>Integrative visual omics of the white-rot fungus Polyporus brumalis exposes the biotechnological potential of its oxidative enzymes for delignifying raw plant biomass.</title>
        <authorList>
            <person name="Miyauchi S."/>
            <person name="Rancon A."/>
            <person name="Drula E."/>
            <person name="Hage H."/>
            <person name="Chaduli D."/>
            <person name="Favel A."/>
            <person name="Grisel S."/>
            <person name="Henrissat B."/>
            <person name="Herpoel-Gimbert I."/>
            <person name="Ruiz-Duenas F.J."/>
            <person name="Chevret D."/>
            <person name="Hainaut M."/>
            <person name="Lin J."/>
            <person name="Wang M."/>
            <person name="Pangilinan J."/>
            <person name="Lipzen A."/>
            <person name="Lesage-Meessen L."/>
            <person name="Navarro D."/>
            <person name="Riley R."/>
            <person name="Grigoriev I.V."/>
            <person name="Zhou S."/>
            <person name="Raouche S."/>
            <person name="Rosso M.N."/>
        </authorList>
    </citation>
    <scope>NUCLEOTIDE SEQUENCE [LARGE SCALE GENOMIC DNA]</scope>
    <source>
        <strain evidence="1 2">BRFM 1820</strain>
    </source>
</reference>
<dbReference type="STRING" id="139420.A0A371D2F7"/>
<accession>A0A371D2F7</accession>
<dbReference type="EMBL" id="KZ857425">
    <property type="protein sequence ID" value="RDX46695.1"/>
    <property type="molecule type" value="Genomic_DNA"/>
</dbReference>
<dbReference type="CDD" id="cd01830">
    <property type="entry name" value="XynE_like"/>
    <property type="match status" value="1"/>
</dbReference>
<dbReference type="InterPro" id="IPR001087">
    <property type="entry name" value="GDSL"/>
</dbReference>
<dbReference type="GO" id="GO:0016788">
    <property type="term" value="F:hydrolase activity, acting on ester bonds"/>
    <property type="evidence" value="ECO:0007669"/>
    <property type="project" value="InterPro"/>
</dbReference>
<dbReference type="InterPro" id="IPR036514">
    <property type="entry name" value="SGNH_hydro_sf"/>
</dbReference>
<dbReference type="AlphaFoldDB" id="A0A371D2F7"/>
<proteinExistence type="predicted"/>
<dbReference type="InterPro" id="IPR053140">
    <property type="entry name" value="GDSL_Rv0518-like"/>
</dbReference>